<evidence type="ECO:0000256" key="14">
    <source>
        <dbReference type="ARBA" id="ARBA00044063"/>
    </source>
</evidence>
<evidence type="ECO:0000256" key="4">
    <source>
        <dbReference type="ARBA" id="ARBA00022571"/>
    </source>
</evidence>
<dbReference type="FunFam" id="3.30.470.20:FF:000001">
    <property type="entry name" value="Carbamoyl-phosphate synthase large chain"/>
    <property type="match status" value="1"/>
</dbReference>
<feature type="domain" description="MGS-like" evidence="22">
    <location>
        <begin position="890"/>
        <end position="1033"/>
    </location>
</feature>
<evidence type="ECO:0000256" key="17">
    <source>
        <dbReference type="ARBA" id="ARBA00060037"/>
    </source>
</evidence>
<protein>
    <recommendedName>
        <fullName evidence="19">Carbamoyl phosphate synthase arginine-specific large chain</fullName>
        <ecNumber evidence="14">6.3.4.16</ecNumber>
        <ecNumber evidence="3">6.3.5.5</ecNumber>
    </recommendedName>
    <alternativeName>
        <fullName evidence="18">Carbamoyl phosphate synthase pyrimidine-specific large chain</fullName>
    </alternativeName>
</protein>
<dbReference type="EC" id="6.3.4.16" evidence="14"/>
<comment type="function">
    <text evidence="17">Small subunit of the glutamine-dependent carbamoyl phosphate synthetase (CPSase). CPSase catalyzes the formation of carbamoyl phosphate from the ammonia moiety of glutamine, carbonate, and phosphate donated by ATP, constituting the first step of the biosynthetic pathway leading to pyrimidine nucleotides. The large subunit (synthetase) binds the substrates ammonia (free or transferred from glutamine from the small subunit), hydrogencarbonate and ATP and carries out an ATP-coupled ligase reaction, activating hydrogencarbonate by forming carboxy phosphate which reacts with ammonia to form carbamoyl phosphate.</text>
</comment>
<evidence type="ECO:0000259" key="21">
    <source>
        <dbReference type="PROSITE" id="PS50975"/>
    </source>
</evidence>
<keyword evidence="12" id="KW-0665">Pyrimidine biosynthesis</keyword>
<dbReference type="SUPFAM" id="SSF48108">
    <property type="entry name" value="Carbamoyl phosphate synthetase, large subunit connection domain"/>
    <property type="match status" value="1"/>
</dbReference>
<dbReference type="Proteomes" id="UP000294299">
    <property type="component" value="Chromosome NFRAN"/>
</dbReference>
<dbReference type="SUPFAM" id="SSF52335">
    <property type="entry name" value="Methylglyoxal synthase-like"/>
    <property type="match status" value="1"/>
</dbReference>
<comment type="catalytic activity">
    <reaction evidence="16">
        <text>hydrogencarbonate + L-glutamine + 2 ATP + H2O = carbamoyl phosphate + L-glutamate + 2 ADP + phosphate + 2 H(+)</text>
        <dbReference type="Rhea" id="RHEA:18633"/>
        <dbReference type="ChEBI" id="CHEBI:15377"/>
        <dbReference type="ChEBI" id="CHEBI:15378"/>
        <dbReference type="ChEBI" id="CHEBI:17544"/>
        <dbReference type="ChEBI" id="CHEBI:29985"/>
        <dbReference type="ChEBI" id="CHEBI:30616"/>
        <dbReference type="ChEBI" id="CHEBI:43474"/>
        <dbReference type="ChEBI" id="CHEBI:58228"/>
        <dbReference type="ChEBI" id="CHEBI:58359"/>
        <dbReference type="ChEBI" id="CHEBI:456216"/>
        <dbReference type="EC" id="6.3.5.5"/>
    </reaction>
</comment>
<dbReference type="UniPathway" id="UPA00068">
    <property type="reaction ID" value="UER00171"/>
</dbReference>
<evidence type="ECO:0000256" key="15">
    <source>
        <dbReference type="ARBA" id="ARBA00047359"/>
    </source>
</evidence>
<dbReference type="GO" id="GO:0005524">
    <property type="term" value="F:ATP binding"/>
    <property type="evidence" value="ECO:0007669"/>
    <property type="project" value="UniProtKB-UniRule"/>
</dbReference>
<dbReference type="Gene3D" id="3.40.50.20">
    <property type="match status" value="2"/>
</dbReference>
<sequence length="1033" mass="115963">MYLLPINRNFVEQVIENERPDSIMLSYGGQTALNCGVDLYENDVLRKYGVNVLNTSIDGIKITEDRQKFKDAMINSNVPVLDSATAYTYEEALQISKQIGFPVIIRVAYTLGGRGGGVAYNEFDLHEIVHRGLSLSMVHQVLIEKYVGEWKQIEYEVMRDSQGNSVIVCNMENVLGMKVHTGDNIVVAPSQTLNNHEYHMLRDAALRATSYCGINGECNIQFGLNPKSEEYCAIEINARLSRSSALASKATGYPLAYMAAKIGLGYTLPELVNKITKVTSACFEPALDYMVVKMPRWDFKKFELVKRKLGSAMKSVGEVMAIGKNFEEVIQKAIRMCEIGKDGLVCNLEDENEFYLRKRKSDDVTDHIDPSVIEKIEYSLIHPDDEIIFNVVRAIKFGMSIEHISNLSSIDPWFLMKIKNIVDKEEQLKKANLNIGLLKEVKKLGFSDKQIGRCWSLSEDQVRELRNKLGILPVIKQIDTLAAEWPAKTNYLYLTYNGSYDDISFPKDNQTNAIIVLGAGPYRIGSSVEFDWATVNMVYGLRSNKIDNLAIINCNPETVSTDYDVPDRLYFEEMTLERVLDIYEKENPRGLVACVGGQSANNLVARLTKHKVNILGTSSFDVDKAEDRSKFSKLLDDLGIKQPPWKAFTSLNDSKNFALNQGYPVLVRPSYVLSGAAMKVVWSEKQLEQFIMEASSISPDYPIVISKFLEDASEVEVDAVGSTDRVVIGSIIEHIDNAGIHSGDAMMCIPPWRLNRETMDTLIEYTLKIGKALNVKGPLNIQYLVKDNEVYVIEANVRASRSMPFVSKFYDLNLIELASKAILDIRLPDIDNEHWLKKSGFGIKVPQFSFMQLEGADIMLGVEMQSTGEVACFGNTFYDALSKSYLAAGYSLPTGGSALITIGGVKNKEKLFPIVSLISSLGFKILATEHTAEFFIKSGLEGVELVHKISEPERHPNILNLLTERKINFIINVPSTSTIEKYVGMLDDEYQIRRKSVEMGIPVLTTVESTISFVKTLEWIRTNKPTVRPVRDY</sequence>
<keyword evidence="9 20" id="KW-0547">Nucleotide-binding</keyword>
<dbReference type="NCBIfam" id="NF003671">
    <property type="entry name" value="PRK05294.1"/>
    <property type="match status" value="1"/>
</dbReference>
<dbReference type="Gene3D" id="1.10.1030.10">
    <property type="entry name" value="Carbamoyl-phosphate synthetase, large subunit oligomerisation domain"/>
    <property type="match status" value="1"/>
</dbReference>
<dbReference type="SUPFAM" id="SSF52440">
    <property type="entry name" value="PreATP-grasp domain"/>
    <property type="match status" value="2"/>
</dbReference>
<dbReference type="PROSITE" id="PS51855">
    <property type="entry name" value="MGS"/>
    <property type="match status" value="1"/>
</dbReference>
<dbReference type="Pfam" id="PF02142">
    <property type="entry name" value="MGS"/>
    <property type="match status" value="1"/>
</dbReference>
<evidence type="ECO:0000256" key="6">
    <source>
        <dbReference type="ARBA" id="ARBA00022605"/>
    </source>
</evidence>
<dbReference type="FunFam" id="3.40.50.20:FF:000002">
    <property type="entry name" value="Carbamoyl-phosphate synthase large chain"/>
    <property type="match status" value="1"/>
</dbReference>
<evidence type="ECO:0000256" key="18">
    <source>
        <dbReference type="ARBA" id="ARBA00069524"/>
    </source>
</evidence>
<evidence type="ECO:0000256" key="1">
    <source>
        <dbReference type="ARBA" id="ARBA00005077"/>
    </source>
</evidence>
<dbReference type="Gene3D" id="3.30.470.20">
    <property type="entry name" value="ATP-grasp fold, B domain"/>
    <property type="match status" value="2"/>
</dbReference>
<dbReference type="SMART" id="SM00851">
    <property type="entry name" value="MGS"/>
    <property type="match status" value="1"/>
</dbReference>
<feature type="domain" description="ATP-grasp" evidence="21">
    <location>
        <begin position="632"/>
        <end position="823"/>
    </location>
</feature>
<evidence type="ECO:0000256" key="13">
    <source>
        <dbReference type="ARBA" id="ARBA00023211"/>
    </source>
</evidence>
<keyword evidence="13" id="KW-0464">Manganese</keyword>
<dbReference type="Pfam" id="PF25596">
    <property type="entry name" value="CPSase_L_D1"/>
    <property type="match status" value="2"/>
</dbReference>
<evidence type="ECO:0000259" key="22">
    <source>
        <dbReference type="PROSITE" id="PS51855"/>
    </source>
</evidence>
<dbReference type="PROSITE" id="PS00866">
    <property type="entry name" value="CPSASE_1"/>
    <property type="match status" value="1"/>
</dbReference>
<dbReference type="InterPro" id="IPR011607">
    <property type="entry name" value="MGS-like_dom"/>
</dbReference>
<reference evidence="23 24" key="1">
    <citation type="submission" date="2019-02" db="EMBL/GenBank/DDBJ databases">
        <authorList>
            <person name="Lehtovirta-Morley E L."/>
        </authorList>
    </citation>
    <scope>NUCLEOTIDE SEQUENCE [LARGE SCALE GENOMIC DNA]</scope>
    <source>
        <strain evidence="23">NFRAN1</strain>
    </source>
</reference>
<evidence type="ECO:0000256" key="3">
    <source>
        <dbReference type="ARBA" id="ARBA00012738"/>
    </source>
</evidence>
<dbReference type="GO" id="GO:0005737">
    <property type="term" value="C:cytoplasm"/>
    <property type="evidence" value="ECO:0007669"/>
    <property type="project" value="TreeGrafter"/>
</dbReference>
<dbReference type="PROSITE" id="PS50975">
    <property type="entry name" value="ATP_GRASP"/>
    <property type="match status" value="2"/>
</dbReference>
<dbReference type="FunFam" id="3.30.470.20:FF:000026">
    <property type="entry name" value="Carbamoyl-phosphate synthase large chain"/>
    <property type="match status" value="1"/>
</dbReference>
<dbReference type="InterPro" id="IPR016185">
    <property type="entry name" value="PreATP-grasp_dom_sf"/>
</dbReference>
<dbReference type="PANTHER" id="PTHR11405:SF53">
    <property type="entry name" value="CARBAMOYL-PHOSPHATE SYNTHASE [AMMONIA], MITOCHONDRIAL"/>
    <property type="match status" value="1"/>
</dbReference>
<dbReference type="GO" id="GO:0006526">
    <property type="term" value="P:L-arginine biosynthetic process"/>
    <property type="evidence" value="ECO:0007669"/>
    <property type="project" value="UniProtKB-UniPathway"/>
</dbReference>
<dbReference type="Gene3D" id="3.30.1490.20">
    <property type="entry name" value="ATP-grasp fold, A domain"/>
    <property type="match status" value="1"/>
</dbReference>
<dbReference type="NCBIfam" id="TIGR01369">
    <property type="entry name" value="CPSaseII_lrg"/>
    <property type="match status" value="1"/>
</dbReference>
<proteinExistence type="inferred from homology"/>
<evidence type="ECO:0000256" key="9">
    <source>
        <dbReference type="ARBA" id="ARBA00022741"/>
    </source>
</evidence>
<dbReference type="EC" id="6.3.5.5" evidence="3"/>
<evidence type="ECO:0000256" key="20">
    <source>
        <dbReference type="PROSITE-ProRule" id="PRU00409"/>
    </source>
</evidence>
<evidence type="ECO:0000313" key="24">
    <source>
        <dbReference type="Proteomes" id="UP000294299"/>
    </source>
</evidence>
<dbReference type="InterPro" id="IPR006275">
    <property type="entry name" value="CPSase_lsu"/>
</dbReference>
<evidence type="ECO:0000256" key="16">
    <source>
        <dbReference type="ARBA" id="ARBA00048816"/>
    </source>
</evidence>
<dbReference type="FunFam" id="1.10.1030.10:FF:000002">
    <property type="entry name" value="Carbamoyl-phosphate synthase large chain"/>
    <property type="match status" value="1"/>
</dbReference>
<dbReference type="InterPro" id="IPR058047">
    <property type="entry name" value="CPSase_preATP-grasp"/>
</dbReference>
<comment type="pathway">
    <text evidence="1">Amino-acid biosynthesis; L-arginine biosynthesis; carbamoyl phosphate from bicarbonate: step 1/1.</text>
</comment>
<organism evidence="23 24">
    <name type="scientific">Candidatus Nitrosocosmicus franklandianus</name>
    <dbReference type="NCBI Taxonomy" id="1798806"/>
    <lineage>
        <taxon>Archaea</taxon>
        <taxon>Nitrososphaerota</taxon>
        <taxon>Nitrososphaeria</taxon>
        <taxon>Nitrososphaerales</taxon>
        <taxon>Nitrososphaeraceae</taxon>
        <taxon>Candidatus Nitrosocosmicus</taxon>
    </lineage>
</organism>
<keyword evidence="4" id="KW-0055">Arginine biosynthesis</keyword>
<dbReference type="GO" id="GO:0006541">
    <property type="term" value="P:glutamine metabolic process"/>
    <property type="evidence" value="ECO:0007669"/>
    <property type="project" value="TreeGrafter"/>
</dbReference>
<evidence type="ECO:0000256" key="5">
    <source>
        <dbReference type="ARBA" id="ARBA00022598"/>
    </source>
</evidence>
<dbReference type="InterPro" id="IPR036897">
    <property type="entry name" value="CarbamoylP_synth_lsu_oligo_sf"/>
</dbReference>
<dbReference type="InterPro" id="IPR005479">
    <property type="entry name" value="CPAse_ATP-bd"/>
</dbReference>
<keyword evidence="24" id="KW-1185">Reference proteome</keyword>
<comment type="similarity">
    <text evidence="2">Belongs to the CarB family.</text>
</comment>
<keyword evidence="5 23" id="KW-0436">Ligase</keyword>
<evidence type="ECO:0000256" key="2">
    <source>
        <dbReference type="ARBA" id="ARBA00009799"/>
    </source>
</evidence>
<dbReference type="FunFam" id="3.30.1490.20:FF:000001">
    <property type="entry name" value="Carbamoyl-phosphate synthase large chain"/>
    <property type="match status" value="1"/>
</dbReference>
<dbReference type="GO" id="GO:0006221">
    <property type="term" value="P:pyrimidine nucleotide biosynthetic process"/>
    <property type="evidence" value="ECO:0007669"/>
    <property type="project" value="UniProtKB-KW"/>
</dbReference>
<evidence type="ECO:0000256" key="19">
    <source>
        <dbReference type="ARBA" id="ARBA00074189"/>
    </source>
</evidence>
<comment type="catalytic activity">
    <reaction evidence="15">
        <text>hydrogencarbonate + NH4(+) + 2 ATP = carbamoyl phosphate + 2 ADP + phosphate + 2 H(+)</text>
        <dbReference type="Rhea" id="RHEA:18029"/>
        <dbReference type="ChEBI" id="CHEBI:15378"/>
        <dbReference type="ChEBI" id="CHEBI:17544"/>
        <dbReference type="ChEBI" id="CHEBI:28938"/>
        <dbReference type="ChEBI" id="CHEBI:30616"/>
        <dbReference type="ChEBI" id="CHEBI:43474"/>
        <dbReference type="ChEBI" id="CHEBI:58228"/>
        <dbReference type="ChEBI" id="CHEBI:456216"/>
        <dbReference type="EC" id="6.3.4.16"/>
    </reaction>
</comment>
<dbReference type="Pfam" id="PF02786">
    <property type="entry name" value="CPSase_L_D2"/>
    <property type="match status" value="2"/>
</dbReference>
<evidence type="ECO:0000256" key="12">
    <source>
        <dbReference type="ARBA" id="ARBA00022975"/>
    </source>
</evidence>
<dbReference type="InterPro" id="IPR013815">
    <property type="entry name" value="ATP_grasp_subdomain_1"/>
</dbReference>
<dbReference type="PRINTS" id="PR00098">
    <property type="entry name" value="CPSASE"/>
</dbReference>
<keyword evidence="6" id="KW-0028">Amino-acid biosynthesis</keyword>
<dbReference type="GO" id="GO:0004088">
    <property type="term" value="F:carbamoyl-phosphate synthase (glutamine-hydrolyzing) activity"/>
    <property type="evidence" value="ECO:0007669"/>
    <property type="project" value="UniProtKB-EC"/>
</dbReference>
<dbReference type="PROSITE" id="PS00867">
    <property type="entry name" value="CPSASE_2"/>
    <property type="match status" value="1"/>
</dbReference>
<keyword evidence="8" id="KW-0677">Repeat</keyword>
<accession>A0A484IAL6</accession>
<dbReference type="SUPFAM" id="SSF56059">
    <property type="entry name" value="Glutathione synthetase ATP-binding domain-like"/>
    <property type="match status" value="2"/>
</dbReference>
<dbReference type="SMART" id="SM01096">
    <property type="entry name" value="CPSase_L_D3"/>
    <property type="match status" value="1"/>
</dbReference>
<dbReference type="AlphaFoldDB" id="A0A484IAL6"/>
<dbReference type="KEGG" id="nfn:NFRAN_0406"/>
<dbReference type="GO" id="GO:0004087">
    <property type="term" value="F:carbamoyl-phosphate synthase (ammonia) activity"/>
    <property type="evidence" value="ECO:0007669"/>
    <property type="project" value="UniProtKB-EC"/>
</dbReference>
<evidence type="ECO:0000313" key="23">
    <source>
        <dbReference type="EMBL" id="VFJ12727.1"/>
    </source>
</evidence>
<dbReference type="GO" id="GO:0046872">
    <property type="term" value="F:metal ion binding"/>
    <property type="evidence" value="ECO:0007669"/>
    <property type="project" value="UniProtKB-KW"/>
</dbReference>
<dbReference type="InterPro" id="IPR005480">
    <property type="entry name" value="CPSase_lsu_oligo"/>
</dbReference>
<name>A0A484IAL6_9ARCH</name>
<dbReference type="InterPro" id="IPR036914">
    <property type="entry name" value="MGS-like_dom_sf"/>
</dbReference>
<feature type="domain" description="ATP-grasp" evidence="21">
    <location>
        <begin position="70"/>
        <end position="264"/>
    </location>
</feature>
<gene>
    <name evidence="23" type="primary">carB</name>
    <name evidence="23" type="ORF">NFRAN_0406</name>
</gene>
<dbReference type="EMBL" id="LR216287">
    <property type="protein sequence ID" value="VFJ12727.1"/>
    <property type="molecule type" value="Genomic_DNA"/>
</dbReference>
<evidence type="ECO:0000256" key="7">
    <source>
        <dbReference type="ARBA" id="ARBA00022723"/>
    </source>
</evidence>
<dbReference type="Pfam" id="PF02787">
    <property type="entry name" value="CPSase_L_D3"/>
    <property type="match status" value="1"/>
</dbReference>
<dbReference type="PANTHER" id="PTHR11405">
    <property type="entry name" value="CARBAMOYLTRANSFERASE FAMILY MEMBER"/>
    <property type="match status" value="1"/>
</dbReference>
<dbReference type="NCBIfam" id="NF009455">
    <property type="entry name" value="PRK12815.1"/>
    <property type="match status" value="1"/>
</dbReference>
<dbReference type="InterPro" id="IPR011761">
    <property type="entry name" value="ATP-grasp"/>
</dbReference>
<keyword evidence="7" id="KW-0479">Metal-binding</keyword>
<evidence type="ECO:0000256" key="10">
    <source>
        <dbReference type="ARBA" id="ARBA00022840"/>
    </source>
</evidence>
<dbReference type="Gene3D" id="3.40.50.1380">
    <property type="entry name" value="Methylglyoxal synthase-like domain"/>
    <property type="match status" value="1"/>
</dbReference>
<dbReference type="InterPro" id="IPR005483">
    <property type="entry name" value="CPSase_dom"/>
</dbReference>
<evidence type="ECO:0000256" key="8">
    <source>
        <dbReference type="ARBA" id="ARBA00022737"/>
    </source>
</evidence>
<keyword evidence="11" id="KW-0460">Magnesium</keyword>
<keyword evidence="10 20" id="KW-0067">ATP-binding</keyword>
<evidence type="ECO:0000256" key="11">
    <source>
        <dbReference type="ARBA" id="ARBA00022842"/>
    </source>
</evidence>